<dbReference type="InterPro" id="IPR003691">
    <property type="entry name" value="FluC"/>
</dbReference>
<feature type="transmembrane region" description="Helical" evidence="10">
    <location>
        <begin position="460"/>
        <end position="481"/>
    </location>
</feature>
<comment type="caution">
    <text evidence="11">The sequence shown here is derived from an EMBL/GenBank/DDBJ whole genome shotgun (WGS) entry which is preliminary data.</text>
</comment>
<evidence type="ECO:0000256" key="1">
    <source>
        <dbReference type="ARBA" id="ARBA00002598"/>
    </source>
</evidence>
<accession>A0A4Q4MS84</accession>
<dbReference type="Proteomes" id="UP000292402">
    <property type="component" value="Unassembled WGS sequence"/>
</dbReference>
<feature type="compositionally biased region" description="Basic and acidic residues" evidence="9">
    <location>
        <begin position="48"/>
        <end position="72"/>
    </location>
</feature>
<evidence type="ECO:0000313" key="12">
    <source>
        <dbReference type="Proteomes" id="UP000292402"/>
    </source>
</evidence>
<dbReference type="AlphaFoldDB" id="A0A4Q4MS84"/>
<feature type="transmembrane region" description="Helical" evidence="10">
    <location>
        <begin position="589"/>
        <end position="609"/>
    </location>
</feature>
<dbReference type="PANTHER" id="PTHR28259:SF1">
    <property type="entry name" value="FLUORIDE EXPORT PROTEIN 1-RELATED"/>
    <property type="match status" value="1"/>
</dbReference>
<keyword evidence="4 10" id="KW-0812">Transmembrane</keyword>
<feature type="region of interest" description="Disordered" evidence="9">
    <location>
        <begin position="1"/>
        <end position="131"/>
    </location>
</feature>
<dbReference type="GO" id="GO:0005886">
    <property type="term" value="C:plasma membrane"/>
    <property type="evidence" value="ECO:0007669"/>
    <property type="project" value="UniProtKB-SubCell"/>
</dbReference>
<evidence type="ECO:0000256" key="6">
    <source>
        <dbReference type="ARBA" id="ARBA00023136"/>
    </source>
</evidence>
<keyword evidence="6 10" id="KW-0472">Membrane</keyword>
<dbReference type="EMBL" id="PDXA01000004">
    <property type="protein sequence ID" value="RYN58945.1"/>
    <property type="molecule type" value="Genomic_DNA"/>
</dbReference>
<dbReference type="Pfam" id="PF02537">
    <property type="entry name" value="CRCB"/>
    <property type="match status" value="2"/>
</dbReference>
<feature type="compositionally biased region" description="Basic and acidic residues" evidence="9">
    <location>
        <begin position="316"/>
        <end position="340"/>
    </location>
</feature>
<evidence type="ECO:0000256" key="10">
    <source>
        <dbReference type="SAM" id="Phobius"/>
    </source>
</evidence>
<keyword evidence="5 10" id="KW-1133">Transmembrane helix</keyword>
<comment type="subcellular location">
    <subcellularLocation>
        <location evidence="2">Cell membrane</location>
        <topology evidence="2">Multi-pass membrane protein</topology>
    </subcellularLocation>
</comment>
<reference evidence="12" key="1">
    <citation type="journal article" date="2019" name="bioRxiv">
        <title>Genomics, evolutionary history and diagnostics of the Alternaria alternata species group including apple and Asian pear pathotypes.</title>
        <authorList>
            <person name="Armitage A.D."/>
            <person name="Cockerton H.M."/>
            <person name="Sreenivasaprasad S."/>
            <person name="Woodhall J.W."/>
            <person name="Lane C.R."/>
            <person name="Harrison R.J."/>
            <person name="Clarkson J.P."/>
        </authorList>
    </citation>
    <scope>NUCLEOTIDE SEQUENCE [LARGE SCALE GENOMIC DNA]</scope>
    <source>
        <strain evidence="12">FERA 1082</strain>
    </source>
</reference>
<feature type="transmembrane region" description="Helical" evidence="10">
    <location>
        <begin position="413"/>
        <end position="439"/>
    </location>
</feature>
<comment type="function">
    <text evidence="1">Fluoride channel required for the rapid expulsion of cytoplasmic fluoride.</text>
</comment>
<feature type="compositionally biased region" description="Basic residues" evidence="9">
    <location>
        <begin position="103"/>
        <end position="112"/>
    </location>
</feature>
<feature type="transmembrane region" description="Helical" evidence="10">
    <location>
        <begin position="279"/>
        <end position="303"/>
    </location>
</feature>
<feature type="compositionally biased region" description="Low complexity" evidence="9">
    <location>
        <begin position="26"/>
        <end position="36"/>
    </location>
</feature>
<evidence type="ECO:0000256" key="2">
    <source>
        <dbReference type="ARBA" id="ARBA00004651"/>
    </source>
</evidence>
<feature type="compositionally biased region" description="Low complexity" evidence="9">
    <location>
        <begin position="175"/>
        <end position="187"/>
    </location>
</feature>
<evidence type="ECO:0000256" key="7">
    <source>
        <dbReference type="ARBA" id="ARBA00035120"/>
    </source>
</evidence>
<feature type="region of interest" description="Disordered" evidence="9">
    <location>
        <begin position="148"/>
        <end position="200"/>
    </location>
</feature>
<feature type="compositionally biased region" description="Low complexity" evidence="9">
    <location>
        <begin position="78"/>
        <end position="90"/>
    </location>
</feature>
<organism evidence="11 12">
    <name type="scientific">Alternaria tenuissima</name>
    <dbReference type="NCBI Taxonomy" id="119927"/>
    <lineage>
        <taxon>Eukaryota</taxon>
        <taxon>Fungi</taxon>
        <taxon>Dikarya</taxon>
        <taxon>Ascomycota</taxon>
        <taxon>Pezizomycotina</taxon>
        <taxon>Dothideomycetes</taxon>
        <taxon>Pleosporomycetidae</taxon>
        <taxon>Pleosporales</taxon>
        <taxon>Pleosporineae</taxon>
        <taxon>Pleosporaceae</taxon>
        <taxon>Alternaria</taxon>
        <taxon>Alternaria sect. Alternaria</taxon>
        <taxon>Alternaria alternata complex</taxon>
    </lineage>
</organism>
<feature type="transmembrane region" description="Helical" evidence="10">
    <location>
        <begin position="352"/>
        <end position="373"/>
    </location>
</feature>
<evidence type="ECO:0000256" key="3">
    <source>
        <dbReference type="ARBA" id="ARBA00022475"/>
    </source>
</evidence>
<feature type="transmembrane region" description="Helical" evidence="10">
    <location>
        <begin position="517"/>
        <end position="537"/>
    </location>
</feature>
<feature type="transmembrane region" description="Helical" evidence="10">
    <location>
        <begin position="247"/>
        <end position="267"/>
    </location>
</feature>
<feature type="region of interest" description="Disordered" evidence="9">
    <location>
        <begin position="316"/>
        <end position="346"/>
    </location>
</feature>
<comment type="similarity">
    <text evidence="7">Belongs to the fluoride channel Fluc/FEX (TC 1.A.43) family.</text>
</comment>
<name>A0A4Q4MS84_9PLEO</name>
<evidence type="ECO:0008006" key="13">
    <source>
        <dbReference type="Google" id="ProtNLM"/>
    </source>
</evidence>
<feature type="transmembrane region" description="Helical" evidence="10">
    <location>
        <begin position="557"/>
        <end position="577"/>
    </location>
</feature>
<gene>
    <name evidence="11" type="ORF">AA0114_g1834</name>
</gene>
<evidence type="ECO:0000256" key="5">
    <source>
        <dbReference type="ARBA" id="ARBA00022989"/>
    </source>
</evidence>
<evidence type="ECO:0000256" key="4">
    <source>
        <dbReference type="ARBA" id="ARBA00022692"/>
    </source>
</evidence>
<proteinExistence type="inferred from homology"/>
<evidence type="ECO:0000256" key="9">
    <source>
        <dbReference type="SAM" id="MobiDB-lite"/>
    </source>
</evidence>
<protein>
    <recommendedName>
        <fullName evidence="13">Fluoride export protein 1</fullName>
    </recommendedName>
</protein>
<evidence type="ECO:0000313" key="11">
    <source>
        <dbReference type="EMBL" id="RYN58945.1"/>
    </source>
</evidence>
<sequence>MANSATVPIDQEDVPSKRESHFNNQRSSLRSSTISEESAHRPQPRSRTRSDLRRLHDFNLDLEKVTSERADSEPVPDSPTSTASPAPNVPYTSRQRDSSYSSVKRRERHSGKHNSLSTVSSRAGGGQVKSGEDLLAPESWLHLYNENAQSPNLPQPLRTPRTRGQSRHSNPEYGSRPASQTRQQQQQRSRRPSFPLGRAATGSQLDITALPSMSPVQEHDNHNHTQNYDPHAEYYLRSKRTPSAQKVSRLATELYTVSYLIFFSIWGTLARLGLQALTFYPGAPVIFSELWANVAGTFIMGFLSEDRRLFAAEWGERQHGDSRQGEKLPEPSDYPADHTRDKPRHGKVKKTIPMYIGLATGFCGSFTSFSSFIRDIFLSLSNDLKSPINHPYPPNTAIPSATTTVSRNGGYSVMAILATIIITISTCYCALHMGAHLALALDRVTPTLPFRLTRRVVDPLFVVLGWGTWFGAIIMVCLPPHSAWRSQAFFALVFAPAGCLLRYYVSLVLNPINSSFPLGTFTVNVFGTAVLGMAYDLQHVPLASTGRVGASVVGCSVLQGVMDGFCGCLTTVSTWIVEIDALKRRAAYSYAVASVGAGLGLLVIIMGSVRWTVGWQEILCVT</sequence>
<dbReference type="GO" id="GO:1903425">
    <property type="term" value="F:fluoride transmembrane transporter activity"/>
    <property type="evidence" value="ECO:0007669"/>
    <property type="project" value="TreeGrafter"/>
</dbReference>
<keyword evidence="3" id="KW-1003">Cell membrane</keyword>
<feature type="transmembrane region" description="Helical" evidence="10">
    <location>
        <begin position="487"/>
        <end position="505"/>
    </location>
</feature>
<comment type="catalytic activity">
    <reaction evidence="8">
        <text>fluoride(in) = fluoride(out)</text>
        <dbReference type="Rhea" id="RHEA:76159"/>
        <dbReference type="ChEBI" id="CHEBI:17051"/>
    </reaction>
    <physiologicalReaction direction="left-to-right" evidence="8">
        <dbReference type="Rhea" id="RHEA:76160"/>
    </physiologicalReaction>
</comment>
<evidence type="ECO:0000256" key="8">
    <source>
        <dbReference type="ARBA" id="ARBA00035585"/>
    </source>
</evidence>
<dbReference type="PANTHER" id="PTHR28259">
    <property type="entry name" value="FLUORIDE EXPORT PROTEIN 1-RELATED"/>
    <property type="match status" value="1"/>
</dbReference>